<name>A0A0F9MHX8_9ZZZZ</name>
<dbReference type="AlphaFoldDB" id="A0A0F9MHX8"/>
<proteinExistence type="predicted"/>
<accession>A0A0F9MHX8</accession>
<gene>
    <name evidence="1" type="ORF">LCGC14_1153690</name>
</gene>
<sequence length="143" mass="16238">MASKVKKISENIIEFEGERFVKEDSKGWLDIPELKISVEIEVHDKNKSWDNLGLFEKEDQLLTSEQCIWLANSKYAKELKMDGSSTKDDFFIKQPFDLNRKNGYVARFIADSDYCDLGCDGGSGYSGSYLGVRFAKKISKSGK</sequence>
<organism evidence="1">
    <name type="scientific">marine sediment metagenome</name>
    <dbReference type="NCBI Taxonomy" id="412755"/>
    <lineage>
        <taxon>unclassified sequences</taxon>
        <taxon>metagenomes</taxon>
        <taxon>ecological metagenomes</taxon>
    </lineage>
</organism>
<evidence type="ECO:0000313" key="1">
    <source>
        <dbReference type="EMBL" id="KKM98851.1"/>
    </source>
</evidence>
<comment type="caution">
    <text evidence="1">The sequence shown here is derived from an EMBL/GenBank/DDBJ whole genome shotgun (WGS) entry which is preliminary data.</text>
</comment>
<protein>
    <submittedName>
        <fullName evidence="1">Uncharacterized protein</fullName>
    </submittedName>
</protein>
<reference evidence="1" key="1">
    <citation type="journal article" date="2015" name="Nature">
        <title>Complex archaea that bridge the gap between prokaryotes and eukaryotes.</title>
        <authorList>
            <person name="Spang A."/>
            <person name="Saw J.H."/>
            <person name="Jorgensen S.L."/>
            <person name="Zaremba-Niedzwiedzka K."/>
            <person name="Martijn J."/>
            <person name="Lind A.E."/>
            <person name="van Eijk R."/>
            <person name="Schleper C."/>
            <person name="Guy L."/>
            <person name="Ettema T.J."/>
        </authorList>
    </citation>
    <scope>NUCLEOTIDE SEQUENCE</scope>
</reference>
<dbReference type="EMBL" id="LAZR01005568">
    <property type="protein sequence ID" value="KKM98851.1"/>
    <property type="molecule type" value="Genomic_DNA"/>
</dbReference>